<feature type="signal peptide" evidence="2">
    <location>
        <begin position="1"/>
        <end position="22"/>
    </location>
</feature>
<evidence type="ECO:0000256" key="1">
    <source>
        <dbReference type="SAM" id="MobiDB-lite"/>
    </source>
</evidence>
<sequence>MMIFQKRVLLSSLTTVAACVLAACGGGSDGNSGFFPIITPPGNTTTNTGGNTGGNSTTLSGVVAASGFVPGSTTGNPTLKPGYYQKATVFVDANGNGVLDSGEASAVTDASGKFTLTTTATGQLVADIGTASTNSATGAAVAGHLILRASAAQIADQGTGKIVISPLSSEAQRLVEANGTDYATEKANLVARMNGPAFNLGDATFTDPLADVNGLSGATQYAALYQDNELTNRYTYATAKLDRKDMFPDNLAVLGGDPRLVGLSGVTLTNSDGTKATPTVPAQKQAPITFAQAQQAAFNVEGVPAYDNIFVIIEENKSTDVILGNSRAVNINHILNNYGQLSTYYSTGNPSEPNYTALGGGDDFGIRDDNWFGCGAVGPYAVTDVAFAGGTASDGQPLPAQDKLPPADSAHRAGYSAASTSCGDVPTGGTVHNVPGANLFTLMSRTGRTIRTYSESMNPGQDVRADSIADTAVVATYDTSRLKGVTNLDGSAIPALVGTPNFAVVNGLYKVKHGPSIAFQEARNLPEFAATNRTIFGTQYQEADWLKTAAYKVPSGWVYDQFSKDLAAGDVGNINFIVPDQCDDMHGVGSDTSCQGGNDGQGPNIKRADIYLGMTVKAIQNSALWKNPHKRVAIVVMFDEGEGGSNGSCCGWNAGGTNSGAAPVNVDASGKATATTPPPNYAGGNFGHGNSIFGIMTNQQDLGTAKKKVADSDAYSHFSFVRTLQDMFQIADPAVDATYLNRAKYTEAFITANIAALPEYAGSADTHFDSVRPINHAYVIPANYTQKLYAPDIDGQVDSATGQLEGQITPQTGPDATQSNVWATK</sequence>
<dbReference type="EMBL" id="JXQQ01000065">
    <property type="protein sequence ID" value="KIQ25706.1"/>
    <property type="molecule type" value="Genomic_DNA"/>
</dbReference>
<comment type="caution">
    <text evidence="3">The sequence shown here is derived from an EMBL/GenBank/DDBJ whole genome shotgun (WGS) entry which is preliminary data.</text>
</comment>
<evidence type="ECO:0000313" key="3">
    <source>
        <dbReference type="EMBL" id="KIQ25706.1"/>
    </source>
</evidence>
<gene>
    <name evidence="3" type="ORF">RT97_23375</name>
</gene>
<reference evidence="3 4" key="1">
    <citation type="submission" date="2014-12" db="EMBL/GenBank/DDBJ databases">
        <title>16Stimator: statistical estimation of ribosomal gene copy numbers from draft genome assemblies.</title>
        <authorList>
            <person name="Perisin M.A."/>
            <person name="Vetter M."/>
            <person name="Gilbert J.A."/>
            <person name="Bergelson J."/>
        </authorList>
    </citation>
    <scope>NUCLEOTIDE SEQUENCE [LARGE SCALE GENOMIC DNA]</scope>
    <source>
        <strain evidence="3 4">MEDvA23</strain>
    </source>
</reference>
<dbReference type="PROSITE" id="PS51257">
    <property type="entry name" value="PROKAR_LIPOPROTEIN"/>
    <property type="match status" value="1"/>
</dbReference>
<evidence type="ECO:0000313" key="4">
    <source>
        <dbReference type="Proteomes" id="UP000032067"/>
    </source>
</evidence>
<feature type="region of interest" description="Disordered" evidence="1">
    <location>
        <begin position="805"/>
        <end position="825"/>
    </location>
</feature>
<dbReference type="Gene3D" id="3.40.720.10">
    <property type="entry name" value="Alkaline Phosphatase, subunit A"/>
    <property type="match status" value="1"/>
</dbReference>
<organism evidence="3 4">
    <name type="scientific">Variovorax paradoxus</name>
    <dbReference type="NCBI Taxonomy" id="34073"/>
    <lineage>
        <taxon>Bacteria</taxon>
        <taxon>Pseudomonadati</taxon>
        <taxon>Pseudomonadota</taxon>
        <taxon>Betaproteobacteria</taxon>
        <taxon>Burkholderiales</taxon>
        <taxon>Comamonadaceae</taxon>
        <taxon>Variovorax</taxon>
    </lineage>
</organism>
<feature type="chain" id="PRO_5002216129" evidence="2">
    <location>
        <begin position="23"/>
        <end position="825"/>
    </location>
</feature>
<accession>A0A0D0M010</accession>
<dbReference type="Proteomes" id="UP000032067">
    <property type="component" value="Unassembled WGS sequence"/>
</dbReference>
<name>A0A0D0M010_VARPD</name>
<dbReference type="InterPro" id="IPR017850">
    <property type="entry name" value="Alkaline_phosphatase_core_sf"/>
</dbReference>
<evidence type="ECO:0000256" key="2">
    <source>
        <dbReference type="SAM" id="SignalP"/>
    </source>
</evidence>
<protein>
    <submittedName>
        <fullName evidence="3">Phosphoesterase</fullName>
    </submittedName>
</protein>
<keyword evidence="2" id="KW-0732">Signal</keyword>
<dbReference type="SUPFAM" id="SSF117074">
    <property type="entry name" value="Hypothetical protein PA1324"/>
    <property type="match status" value="1"/>
</dbReference>
<dbReference type="AlphaFoldDB" id="A0A0D0M010"/>
<proteinExistence type="predicted"/>